<gene>
    <name evidence="2" type="ORF">FPE01S_02_07640</name>
</gene>
<proteinExistence type="predicted"/>
<dbReference type="STRING" id="1220578.FPE01S_02_07640"/>
<protein>
    <submittedName>
        <fullName evidence="2">Uncharacterized protein</fullName>
    </submittedName>
</protein>
<evidence type="ECO:0000313" key="2">
    <source>
        <dbReference type="EMBL" id="GAO43658.1"/>
    </source>
</evidence>
<accession>A0A0E9N1K5</accession>
<dbReference type="Proteomes" id="UP000033121">
    <property type="component" value="Unassembled WGS sequence"/>
</dbReference>
<comment type="caution">
    <text evidence="2">The sequence shown here is derived from an EMBL/GenBank/DDBJ whole genome shotgun (WGS) entry which is preliminary data.</text>
</comment>
<dbReference type="RefSeq" id="WP_046369502.1">
    <property type="nucleotide sequence ID" value="NZ_BBWV01000002.1"/>
</dbReference>
<evidence type="ECO:0000313" key="3">
    <source>
        <dbReference type="Proteomes" id="UP000033121"/>
    </source>
</evidence>
<sequence>MNRDLLNILSHSNKDIDNQLLMDYLNGVLSQQDQHLVEEWLEENPFAADAMEGLQAFDDKTALHDYVKQLNADLKKHLEQKKQRREKRRWKDNPIVYIALVLILILIILAYIVLHYLGVS</sequence>
<dbReference type="OrthoDB" id="677647at2"/>
<reference evidence="2 3" key="1">
    <citation type="submission" date="2015-04" db="EMBL/GenBank/DDBJ databases">
        <title>Whole genome shotgun sequence of Flavihumibacter petaseus NBRC 106054.</title>
        <authorList>
            <person name="Miyazawa S."/>
            <person name="Hosoyama A."/>
            <person name="Hashimoto M."/>
            <person name="Noguchi M."/>
            <person name="Tsuchikane K."/>
            <person name="Ohji S."/>
            <person name="Yamazoe A."/>
            <person name="Ichikawa N."/>
            <person name="Kimura A."/>
            <person name="Fujita N."/>
        </authorList>
    </citation>
    <scope>NUCLEOTIDE SEQUENCE [LARGE SCALE GENOMIC DNA]</scope>
    <source>
        <strain evidence="2 3">NBRC 106054</strain>
    </source>
</reference>
<name>A0A0E9N1K5_9BACT</name>
<keyword evidence="1" id="KW-0812">Transmembrane</keyword>
<feature type="transmembrane region" description="Helical" evidence="1">
    <location>
        <begin position="95"/>
        <end position="117"/>
    </location>
</feature>
<evidence type="ECO:0000256" key="1">
    <source>
        <dbReference type="SAM" id="Phobius"/>
    </source>
</evidence>
<organism evidence="2 3">
    <name type="scientific">Flavihumibacter petaseus NBRC 106054</name>
    <dbReference type="NCBI Taxonomy" id="1220578"/>
    <lineage>
        <taxon>Bacteria</taxon>
        <taxon>Pseudomonadati</taxon>
        <taxon>Bacteroidota</taxon>
        <taxon>Chitinophagia</taxon>
        <taxon>Chitinophagales</taxon>
        <taxon>Chitinophagaceae</taxon>
        <taxon>Flavihumibacter</taxon>
    </lineage>
</organism>
<keyword evidence="1" id="KW-1133">Transmembrane helix</keyword>
<dbReference type="EMBL" id="BBWV01000002">
    <property type="protein sequence ID" value="GAO43658.1"/>
    <property type="molecule type" value="Genomic_DNA"/>
</dbReference>
<dbReference type="AlphaFoldDB" id="A0A0E9N1K5"/>
<keyword evidence="3" id="KW-1185">Reference proteome</keyword>
<keyword evidence="1" id="KW-0472">Membrane</keyword>